<feature type="domain" description="Brix" evidence="2">
    <location>
        <begin position="128"/>
        <end position="311"/>
    </location>
</feature>
<dbReference type="GO" id="GO:0006364">
    <property type="term" value="P:rRNA processing"/>
    <property type="evidence" value="ECO:0007669"/>
    <property type="project" value="InterPro"/>
</dbReference>
<accession>A0A3P3Y6R7</accession>
<dbReference type="AlphaFoldDB" id="A0A3P3Y6R7"/>
<geneLocation type="mitochondrion" evidence="3"/>
<dbReference type="SMART" id="SM00879">
    <property type="entry name" value="Brix"/>
    <property type="match status" value="1"/>
</dbReference>
<dbReference type="PROSITE" id="PS50833">
    <property type="entry name" value="BRIX"/>
    <property type="match status" value="1"/>
</dbReference>
<dbReference type="GO" id="GO:0030515">
    <property type="term" value="F:snoRNA binding"/>
    <property type="evidence" value="ECO:0007669"/>
    <property type="project" value="TreeGrafter"/>
</dbReference>
<evidence type="ECO:0000313" key="3">
    <source>
        <dbReference type="EMBL" id="SPQ95863.1"/>
    </source>
</evidence>
<protein>
    <recommendedName>
        <fullName evidence="2">Brix domain-containing protein</fullName>
    </recommendedName>
</protein>
<dbReference type="GO" id="GO:0042274">
    <property type="term" value="P:ribosomal small subunit biogenesis"/>
    <property type="evidence" value="ECO:0007669"/>
    <property type="project" value="UniProtKB-ARBA"/>
</dbReference>
<dbReference type="GO" id="GO:0034457">
    <property type="term" value="C:Mpp10 complex"/>
    <property type="evidence" value="ECO:0007669"/>
    <property type="project" value="UniProtKB-ARBA"/>
</dbReference>
<dbReference type="Gene3D" id="3.40.50.10480">
    <property type="entry name" value="Probable brix-domain ribosomal biogenesis protein"/>
    <property type="match status" value="1"/>
</dbReference>
<proteinExistence type="predicted"/>
<evidence type="ECO:0000313" key="4">
    <source>
        <dbReference type="Proteomes" id="UP000290189"/>
    </source>
</evidence>
<dbReference type="InterPro" id="IPR044281">
    <property type="entry name" value="IMP4/RPF1"/>
</dbReference>
<dbReference type="PANTHER" id="PTHR22734">
    <property type="entry name" value="U3 SMALL NUCLEOLAR RIBONUCLEOPROTEIN PROTEIN IMP4"/>
    <property type="match status" value="1"/>
</dbReference>
<name>A0A3P3Y6R7_PLABS</name>
<organism evidence="3 4">
    <name type="scientific">Plasmodiophora brassicae</name>
    <name type="common">Clubroot disease agent</name>
    <dbReference type="NCBI Taxonomy" id="37360"/>
    <lineage>
        <taxon>Eukaryota</taxon>
        <taxon>Sar</taxon>
        <taxon>Rhizaria</taxon>
        <taxon>Endomyxa</taxon>
        <taxon>Phytomyxea</taxon>
        <taxon>Plasmodiophorida</taxon>
        <taxon>Plasmodiophoridae</taxon>
        <taxon>Plasmodiophora</taxon>
    </lineage>
</organism>
<dbReference type="GO" id="GO:0005654">
    <property type="term" value="C:nucleoplasm"/>
    <property type="evidence" value="ECO:0007669"/>
    <property type="project" value="UniProtKB-ARBA"/>
</dbReference>
<dbReference type="SUPFAM" id="SSF52954">
    <property type="entry name" value="Class II aaRS ABD-related"/>
    <property type="match status" value="1"/>
</dbReference>
<dbReference type="GO" id="GO:0032040">
    <property type="term" value="C:small-subunit processome"/>
    <property type="evidence" value="ECO:0007669"/>
    <property type="project" value="TreeGrafter"/>
</dbReference>
<dbReference type="Proteomes" id="UP000290189">
    <property type="component" value="Unassembled WGS sequence"/>
</dbReference>
<evidence type="ECO:0000259" key="2">
    <source>
        <dbReference type="PROSITE" id="PS50833"/>
    </source>
</evidence>
<dbReference type="EMBL" id="OVEO01000004">
    <property type="protein sequence ID" value="SPQ95863.1"/>
    <property type="molecule type" value="Genomic_DNA"/>
</dbReference>
<gene>
    <name evidence="3" type="ORF">PLBR_LOCUS3078</name>
</gene>
<evidence type="ECO:0000256" key="1">
    <source>
        <dbReference type="SAM" id="MobiDB-lite"/>
    </source>
</evidence>
<dbReference type="PANTHER" id="PTHR22734:SF2">
    <property type="entry name" value="U3 SMALL NUCLEOLAR RIBONUCLEOPROTEIN PROTEIN IMP4"/>
    <property type="match status" value="1"/>
</dbReference>
<dbReference type="Pfam" id="PF04427">
    <property type="entry name" value="Brix"/>
    <property type="match status" value="1"/>
</dbReference>
<keyword evidence="3" id="KW-0496">Mitochondrion</keyword>
<reference evidence="3 4" key="1">
    <citation type="submission" date="2018-03" db="EMBL/GenBank/DDBJ databases">
        <authorList>
            <person name="Fogelqvist J."/>
        </authorList>
    </citation>
    <scope>NUCLEOTIDE SEQUENCE [LARGE SCALE GENOMIC DNA]</scope>
</reference>
<sequence>MASIVGRGLSHSRSPPLRPEGLPVATESAAESVTSSRQILDVISTMIRRNARLRREYMYRKSLEGKERALYERKKQVRKALEEGTRIPTELRGEEADLRADLQFDDALTEAPASSIDDEYRHAGIRDPKVLVTTSRNPSSRLTQFASEMRLMFPNAQRINRGATVVKELVDACRSNDVTDLVIVHEHRGEPDGLIISHMPYGPTAYFNMTGCVLRHDIKDANLGTMSEAYPHLIFDRFDTPLGKRVQTILKYLFPVPKPDTKRVLSFVNRNDFISFRHHVYERPHGKDVELREVGPRFELRLYQIKLGTVDMKEAEDEWVLRPYMTTAHKRKAIG</sequence>
<dbReference type="InterPro" id="IPR007109">
    <property type="entry name" value="Brix"/>
</dbReference>
<dbReference type="FunFam" id="3.40.50.10480:FF:000001">
    <property type="entry name" value="IMP4, U3 small nucleolar ribonucleoprotein"/>
    <property type="match status" value="1"/>
</dbReference>
<dbReference type="GO" id="GO:0042134">
    <property type="term" value="F:rRNA primary transcript binding"/>
    <property type="evidence" value="ECO:0007669"/>
    <property type="project" value="InterPro"/>
</dbReference>
<feature type="region of interest" description="Disordered" evidence="1">
    <location>
        <begin position="1"/>
        <end position="29"/>
    </location>
</feature>